<dbReference type="SUPFAM" id="SSF56672">
    <property type="entry name" value="DNA/RNA polymerases"/>
    <property type="match status" value="1"/>
</dbReference>
<evidence type="ECO:0000313" key="3">
    <source>
        <dbReference type="Proteomes" id="UP000034350"/>
    </source>
</evidence>
<dbReference type="GO" id="GO:0003964">
    <property type="term" value="F:RNA-directed DNA polymerase activity"/>
    <property type="evidence" value="ECO:0007669"/>
    <property type="project" value="UniProtKB-KW"/>
</dbReference>
<keyword evidence="2" id="KW-0695">RNA-directed DNA polymerase</keyword>
<keyword evidence="3" id="KW-1185">Reference proteome</keyword>
<evidence type="ECO:0000313" key="2">
    <source>
        <dbReference type="EMBL" id="KKO73619.1"/>
    </source>
</evidence>
<feature type="non-terminal residue" evidence="2">
    <location>
        <position position="463"/>
    </location>
</feature>
<gene>
    <name evidence="2" type="ORF">AAJ76_3800003</name>
</gene>
<evidence type="ECO:0000259" key="1">
    <source>
        <dbReference type="PROSITE" id="PS50878"/>
    </source>
</evidence>
<dbReference type="CDD" id="cd01650">
    <property type="entry name" value="RT_nLTR_like"/>
    <property type="match status" value="1"/>
</dbReference>
<name>A0A0F9Z6P5_9MICR</name>
<reference evidence="2 3" key="1">
    <citation type="journal article" date="2015" name="Environ. Microbiol.">
        <title>Genome analyses suggest the presence of polyploidy and recent human-driven expansions in eight global populations of the honeybee pathogen Nosema ceranae.</title>
        <authorList>
            <person name="Pelin A."/>
            <person name="Selman M."/>
            <person name="Aris-Brosou S."/>
            <person name="Farinelli L."/>
            <person name="Corradi N."/>
        </authorList>
    </citation>
    <scope>NUCLEOTIDE SEQUENCE [LARGE SCALE GENOMIC DNA]</scope>
    <source>
        <strain evidence="2 3">PA08 1199</strain>
    </source>
</reference>
<dbReference type="VEuPathDB" id="MicrosporidiaDB:NCER_102544"/>
<protein>
    <submittedName>
        <fullName evidence="2">Rna-directed dna polymerase from mobile element jockey-like protein</fullName>
    </submittedName>
</protein>
<organism evidence="2 3">
    <name type="scientific">Vairimorpha ceranae</name>
    <dbReference type="NCBI Taxonomy" id="40302"/>
    <lineage>
        <taxon>Eukaryota</taxon>
        <taxon>Fungi</taxon>
        <taxon>Fungi incertae sedis</taxon>
        <taxon>Microsporidia</taxon>
        <taxon>Nosematidae</taxon>
        <taxon>Vairimorpha</taxon>
    </lineage>
</organism>
<keyword evidence="2" id="KW-0548">Nucleotidyltransferase</keyword>
<dbReference type="PANTHER" id="PTHR19446">
    <property type="entry name" value="REVERSE TRANSCRIPTASES"/>
    <property type="match status" value="1"/>
</dbReference>
<dbReference type="RefSeq" id="XP_024329361.1">
    <property type="nucleotide sequence ID" value="XM_024475384.1"/>
</dbReference>
<dbReference type="Gene3D" id="3.30.70.270">
    <property type="match status" value="1"/>
</dbReference>
<feature type="domain" description="Reverse transcriptase" evidence="1">
    <location>
        <begin position="202"/>
        <end position="457"/>
    </location>
</feature>
<comment type="caution">
    <text evidence="2">The sequence shown here is derived from an EMBL/GenBank/DDBJ whole genome shotgun (WGS) entry which is preliminary data.</text>
</comment>
<dbReference type="InterPro" id="IPR000477">
    <property type="entry name" value="RT_dom"/>
</dbReference>
<keyword evidence="2" id="KW-0808">Transferase</keyword>
<sequence length="463" mass="53780">ISLKIYRTRKVLRGLPMRWRHVKVFKQKRLAAKAVMKNYNEINSTRFEYFKERAEETKKLIRKDRSKLWALRGVKLFKSNRSREFWQWLKNSRTGSIKLDQVSLRDHNGLLQTCQDKKLEIANNFYATLASENNVDLSIYNKKDLTEIPPEISEEELLSALKKCGNNKAAGPDEIPTELYKHLLINEVESNYFKFMLSGFNKYINGDSTPEYWSMANMVCLHKKGDETDLNNYRGISLINTISKIYLKIINDRLTQFVEENEIISRYQAGFREGEECMNQITSLLEIVRRRQFKGQNTVLCFIDFEKAYDNVCHDLLFKKLEKLNIPKYLINTIKDIYKNTTMQVKIAGETSSGYSYRKGVRQGCPCSPMLFNIFINDIFEGIEGILIPKSNTKVPGLMFADDIVVFGNNNNDLANKIRKISKWAVDNRMRINCKKSGVLEWSVHNSAPVNRSLFSIPTDFGD</sequence>
<dbReference type="Proteomes" id="UP000034350">
    <property type="component" value="Unassembled WGS sequence"/>
</dbReference>
<dbReference type="PROSITE" id="PS50878">
    <property type="entry name" value="RT_POL"/>
    <property type="match status" value="1"/>
</dbReference>
<accession>A0A0F9Z6P5</accession>
<dbReference type="InterPro" id="IPR043128">
    <property type="entry name" value="Rev_trsase/Diguanyl_cyclase"/>
</dbReference>
<dbReference type="AlphaFoldDB" id="A0A0F9Z6P5"/>
<dbReference type="VEuPathDB" id="MicrosporidiaDB:AAJ76_3800003"/>
<dbReference type="GeneID" id="36320325"/>
<feature type="non-terminal residue" evidence="2">
    <location>
        <position position="1"/>
    </location>
</feature>
<dbReference type="Pfam" id="PF00078">
    <property type="entry name" value="RVT_1"/>
    <property type="match status" value="1"/>
</dbReference>
<dbReference type="InterPro" id="IPR043502">
    <property type="entry name" value="DNA/RNA_pol_sf"/>
</dbReference>
<dbReference type="OrthoDB" id="416454at2759"/>
<proteinExistence type="predicted"/>
<dbReference type="EMBL" id="JPQZ01000380">
    <property type="protein sequence ID" value="KKO73619.1"/>
    <property type="molecule type" value="Genomic_DNA"/>
</dbReference>